<dbReference type="HOGENOM" id="CLU_166184_0_0_0"/>
<dbReference type="STRING" id="886293.Sinac_6544"/>
<sequence length="101" mass="11454">MSTGWIFTDDESTEVITLDRILRGESELLLVTHDEDDGSWQFLDGEHVLEENALVVDLGEMTQFDPSLLELADLPRGSYAWRTSRDQPWSRAVGEPPHTLP</sequence>
<evidence type="ECO:0000313" key="3">
    <source>
        <dbReference type="Proteomes" id="UP000010798"/>
    </source>
</evidence>
<evidence type="ECO:0000313" key="2">
    <source>
        <dbReference type="EMBL" id="AGA30619.1"/>
    </source>
</evidence>
<dbReference type="AlphaFoldDB" id="L0DMK6"/>
<evidence type="ECO:0000256" key="1">
    <source>
        <dbReference type="SAM" id="MobiDB-lite"/>
    </source>
</evidence>
<proteinExistence type="predicted"/>
<dbReference type="KEGG" id="saci:Sinac_6544"/>
<feature type="region of interest" description="Disordered" evidence="1">
    <location>
        <begin position="81"/>
        <end position="101"/>
    </location>
</feature>
<accession>L0DMK6</accession>
<evidence type="ECO:0008006" key="4">
    <source>
        <dbReference type="Google" id="ProtNLM"/>
    </source>
</evidence>
<gene>
    <name evidence="2" type="ordered locus">Sinac_6544</name>
</gene>
<dbReference type="EMBL" id="CP003364">
    <property type="protein sequence ID" value="AGA30619.1"/>
    <property type="molecule type" value="Genomic_DNA"/>
</dbReference>
<keyword evidence="3" id="KW-1185">Reference proteome</keyword>
<dbReference type="Proteomes" id="UP000010798">
    <property type="component" value="Chromosome"/>
</dbReference>
<organism evidence="2 3">
    <name type="scientific">Singulisphaera acidiphila (strain ATCC BAA-1392 / DSM 18658 / VKM B-2454 / MOB10)</name>
    <dbReference type="NCBI Taxonomy" id="886293"/>
    <lineage>
        <taxon>Bacteria</taxon>
        <taxon>Pseudomonadati</taxon>
        <taxon>Planctomycetota</taxon>
        <taxon>Planctomycetia</taxon>
        <taxon>Isosphaerales</taxon>
        <taxon>Isosphaeraceae</taxon>
        <taxon>Singulisphaera</taxon>
    </lineage>
</organism>
<name>L0DMK6_SINAD</name>
<dbReference type="RefSeq" id="WP_015249702.1">
    <property type="nucleotide sequence ID" value="NC_019892.1"/>
</dbReference>
<protein>
    <recommendedName>
        <fullName evidence="4">DUF2185 domain-containing protein</fullName>
    </recommendedName>
</protein>
<dbReference type="eggNOG" id="COG4859">
    <property type="taxonomic scope" value="Bacteria"/>
</dbReference>
<reference evidence="2 3" key="1">
    <citation type="submission" date="2012-02" db="EMBL/GenBank/DDBJ databases">
        <title>Complete sequence of chromosome of Singulisphaera acidiphila DSM 18658.</title>
        <authorList>
            <consortium name="US DOE Joint Genome Institute (JGI-PGF)"/>
            <person name="Lucas S."/>
            <person name="Copeland A."/>
            <person name="Lapidus A."/>
            <person name="Glavina del Rio T."/>
            <person name="Dalin E."/>
            <person name="Tice H."/>
            <person name="Bruce D."/>
            <person name="Goodwin L."/>
            <person name="Pitluck S."/>
            <person name="Peters L."/>
            <person name="Ovchinnikova G."/>
            <person name="Chertkov O."/>
            <person name="Kyrpides N."/>
            <person name="Mavromatis K."/>
            <person name="Ivanova N."/>
            <person name="Brettin T."/>
            <person name="Detter J.C."/>
            <person name="Han C."/>
            <person name="Larimer F."/>
            <person name="Land M."/>
            <person name="Hauser L."/>
            <person name="Markowitz V."/>
            <person name="Cheng J.-F."/>
            <person name="Hugenholtz P."/>
            <person name="Woyke T."/>
            <person name="Wu D."/>
            <person name="Tindall B."/>
            <person name="Pomrenke H."/>
            <person name="Brambilla E."/>
            <person name="Klenk H.-P."/>
            <person name="Eisen J.A."/>
        </authorList>
    </citation>
    <scope>NUCLEOTIDE SEQUENCE [LARGE SCALE GENOMIC DNA]</scope>
    <source>
        <strain evidence="3">ATCC BAA-1392 / DSM 18658 / VKM B-2454 / MOB10</strain>
    </source>
</reference>
<dbReference type="OrthoDB" id="9793188at2"/>